<dbReference type="InterPro" id="IPR011577">
    <property type="entry name" value="Cyt_b561_bac/Ni-Hgenase"/>
</dbReference>
<keyword evidence="4 6" id="KW-1133">Transmembrane helix</keyword>
<evidence type="ECO:0000256" key="4">
    <source>
        <dbReference type="ARBA" id="ARBA00022989"/>
    </source>
</evidence>
<proteinExistence type="predicted"/>
<dbReference type="EMBL" id="CP014646">
    <property type="protein sequence ID" value="AMO36509.1"/>
    <property type="molecule type" value="Genomic_DNA"/>
</dbReference>
<evidence type="ECO:0000256" key="3">
    <source>
        <dbReference type="ARBA" id="ARBA00022692"/>
    </source>
</evidence>
<organism evidence="8 9">
    <name type="scientific">Thauera humireducens</name>
    <dbReference type="NCBI Taxonomy" id="1134435"/>
    <lineage>
        <taxon>Bacteria</taxon>
        <taxon>Pseudomonadati</taxon>
        <taxon>Pseudomonadota</taxon>
        <taxon>Betaproteobacteria</taxon>
        <taxon>Rhodocyclales</taxon>
        <taxon>Zoogloeaceae</taxon>
        <taxon>Thauera</taxon>
    </lineage>
</organism>
<feature type="transmembrane region" description="Helical" evidence="6">
    <location>
        <begin position="140"/>
        <end position="161"/>
    </location>
</feature>
<dbReference type="AlphaFoldDB" id="A0A127K3H9"/>
<keyword evidence="3 6" id="KW-0812">Transmembrane</keyword>
<dbReference type="PANTHER" id="PTHR30485">
    <property type="entry name" value="NI/FE-HYDROGENASE 1 B-TYPE CYTOCHROME SUBUNIT"/>
    <property type="match status" value="1"/>
</dbReference>
<dbReference type="Gene3D" id="1.20.950.20">
    <property type="entry name" value="Transmembrane di-heme cytochromes, Chain C"/>
    <property type="match status" value="1"/>
</dbReference>
<dbReference type="PANTHER" id="PTHR30485:SF2">
    <property type="entry name" value="BLL0597 PROTEIN"/>
    <property type="match status" value="1"/>
</dbReference>
<keyword evidence="2" id="KW-1003">Cell membrane</keyword>
<evidence type="ECO:0000256" key="5">
    <source>
        <dbReference type="ARBA" id="ARBA00023136"/>
    </source>
</evidence>
<dbReference type="GO" id="GO:0005886">
    <property type="term" value="C:plasma membrane"/>
    <property type="evidence" value="ECO:0007669"/>
    <property type="project" value="UniProtKB-SubCell"/>
</dbReference>
<dbReference type="STRING" id="1134435.AC731_005895"/>
<feature type="transmembrane region" description="Helical" evidence="6">
    <location>
        <begin position="41"/>
        <end position="62"/>
    </location>
</feature>
<evidence type="ECO:0000313" key="8">
    <source>
        <dbReference type="EMBL" id="AMO36509.1"/>
    </source>
</evidence>
<dbReference type="RefSeq" id="WP_004255643.1">
    <property type="nucleotide sequence ID" value="NZ_CP014646.1"/>
</dbReference>
<keyword evidence="9" id="KW-1185">Reference proteome</keyword>
<dbReference type="GO" id="GO:0020037">
    <property type="term" value="F:heme binding"/>
    <property type="evidence" value="ECO:0007669"/>
    <property type="project" value="TreeGrafter"/>
</dbReference>
<evidence type="ECO:0000256" key="1">
    <source>
        <dbReference type="ARBA" id="ARBA00004651"/>
    </source>
</evidence>
<protein>
    <submittedName>
        <fullName evidence="8">Cytochrome B</fullName>
    </submittedName>
</protein>
<gene>
    <name evidence="8" type="ORF">AC731_005895</name>
</gene>
<reference evidence="9" key="1">
    <citation type="submission" date="2016-03" db="EMBL/GenBank/DDBJ databases">
        <authorList>
            <person name="Ma C."/>
            <person name="Zhou S."/>
            <person name="Yang G."/>
        </authorList>
    </citation>
    <scope>NUCLEOTIDE SEQUENCE [LARGE SCALE GENOMIC DNA]</scope>
    <source>
        <strain evidence="9">SgZ-1</strain>
    </source>
</reference>
<dbReference type="Pfam" id="PF01292">
    <property type="entry name" value="Ni_hydr_CYTB"/>
    <property type="match status" value="1"/>
</dbReference>
<name>A0A127K3H9_9RHOO</name>
<dbReference type="Proteomes" id="UP000036902">
    <property type="component" value="Chromosome"/>
</dbReference>
<dbReference type="InterPro" id="IPR016174">
    <property type="entry name" value="Di-haem_cyt_TM"/>
</dbReference>
<accession>A0A127K3H9</accession>
<evidence type="ECO:0000256" key="6">
    <source>
        <dbReference type="SAM" id="Phobius"/>
    </source>
</evidence>
<evidence type="ECO:0000256" key="2">
    <source>
        <dbReference type="ARBA" id="ARBA00022475"/>
    </source>
</evidence>
<sequence length="185" mass="20235">MDSAKSALSVRVWDPFVRVFHWSLVGCVVLNHFVIDDGETAHQLIGYIASGLVVARVVWGFVGSKYARFDNFFPTPTRLRTHLAALRGGQHTFHPGHNPLGALMMLTLMGLVLGLGLSGFLQTTDAFWGDERMQEIHEALGSILIALAGLHALVAIVMSRLERVNLVGAMITGVKRRPADPSRLP</sequence>
<feature type="transmembrane region" description="Helical" evidence="6">
    <location>
        <begin position="100"/>
        <end position="120"/>
    </location>
</feature>
<dbReference type="GO" id="GO:0022904">
    <property type="term" value="P:respiratory electron transport chain"/>
    <property type="evidence" value="ECO:0007669"/>
    <property type="project" value="InterPro"/>
</dbReference>
<dbReference type="InterPro" id="IPR051542">
    <property type="entry name" value="Hydrogenase_cytochrome"/>
</dbReference>
<dbReference type="KEGG" id="thu:AC731_005895"/>
<dbReference type="GO" id="GO:0009055">
    <property type="term" value="F:electron transfer activity"/>
    <property type="evidence" value="ECO:0007669"/>
    <property type="project" value="InterPro"/>
</dbReference>
<evidence type="ECO:0000313" key="9">
    <source>
        <dbReference type="Proteomes" id="UP000036902"/>
    </source>
</evidence>
<dbReference type="SUPFAM" id="SSF81342">
    <property type="entry name" value="Transmembrane di-heme cytochromes"/>
    <property type="match status" value="1"/>
</dbReference>
<feature type="domain" description="Cytochrome b561 bacterial/Ni-hydrogenase" evidence="7">
    <location>
        <begin position="12"/>
        <end position="173"/>
    </location>
</feature>
<keyword evidence="5 6" id="KW-0472">Membrane</keyword>
<evidence type="ECO:0000259" key="7">
    <source>
        <dbReference type="Pfam" id="PF01292"/>
    </source>
</evidence>
<feature type="transmembrane region" description="Helical" evidence="6">
    <location>
        <begin position="12"/>
        <end position="35"/>
    </location>
</feature>
<comment type="subcellular location">
    <subcellularLocation>
        <location evidence="1">Cell membrane</location>
        <topology evidence="1">Multi-pass membrane protein</topology>
    </subcellularLocation>
</comment>